<dbReference type="EMBL" id="ATNM01000109">
    <property type="protein sequence ID" value="EPR68071.1"/>
    <property type="molecule type" value="Genomic_DNA"/>
</dbReference>
<organism evidence="1 2">
    <name type="scientific">Cyclobacterium qasimii M12-11B</name>
    <dbReference type="NCBI Taxonomy" id="641524"/>
    <lineage>
        <taxon>Bacteria</taxon>
        <taxon>Pseudomonadati</taxon>
        <taxon>Bacteroidota</taxon>
        <taxon>Cytophagia</taxon>
        <taxon>Cytophagales</taxon>
        <taxon>Cyclobacteriaceae</taxon>
        <taxon>Cyclobacterium</taxon>
    </lineage>
</organism>
<proteinExistence type="predicted"/>
<sequence length="38" mass="4764">MKIEKEEKRDTNEEENTNQLIYWAIVRDSIPFNRRLRK</sequence>
<gene>
    <name evidence="1" type="ORF">ADICYQ_2791</name>
</gene>
<dbReference type="AlphaFoldDB" id="S7VDJ0"/>
<dbReference type="Proteomes" id="UP000014974">
    <property type="component" value="Unassembled WGS sequence"/>
</dbReference>
<reference evidence="1 2" key="1">
    <citation type="journal article" date="2013" name="Genome Announc.">
        <title>Draft Genome Sequence of Cyclobacterium qasimii Strain M12-11BT, Isolated from Arctic Marine Sediment.</title>
        <authorList>
            <person name="Shivaji S."/>
            <person name="Ara S."/>
            <person name="Singh A."/>
            <person name="Kumar Pinnaka A."/>
        </authorList>
    </citation>
    <scope>NUCLEOTIDE SEQUENCE [LARGE SCALE GENOMIC DNA]</scope>
    <source>
        <strain evidence="1 2">M12-11B</strain>
    </source>
</reference>
<accession>S7VDJ0</accession>
<name>S7VDJ0_9BACT</name>
<evidence type="ECO:0000313" key="1">
    <source>
        <dbReference type="EMBL" id="EPR68071.1"/>
    </source>
</evidence>
<evidence type="ECO:0000313" key="2">
    <source>
        <dbReference type="Proteomes" id="UP000014974"/>
    </source>
</evidence>
<protein>
    <submittedName>
        <fullName evidence="1">Uncharacterized protein</fullName>
    </submittedName>
</protein>
<comment type="caution">
    <text evidence="1">The sequence shown here is derived from an EMBL/GenBank/DDBJ whole genome shotgun (WGS) entry which is preliminary data.</text>
</comment>
<dbReference type="STRING" id="641524.ADICYQ_2791"/>